<dbReference type="Pfam" id="PF13910">
    <property type="entry name" value="DUF4209"/>
    <property type="match status" value="1"/>
</dbReference>
<name>A0ABW6C6L6_RAHSY</name>
<feature type="domain" description="DUF4209" evidence="1">
    <location>
        <begin position="490"/>
        <end position="581"/>
    </location>
</feature>
<dbReference type="InterPro" id="IPR055804">
    <property type="entry name" value="DUF7380"/>
</dbReference>
<evidence type="ECO:0000259" key="2">
    <source>
        <dbReference type="Pfam" id="PF24098"/>
    </source>
</evidence>
<dbReference type="Pfam" id="PF24098">
    <property type="entry name" value="DUF7380"/>
    <property type="match status" value="1"/>
</dbReference>
<sequence length="598" mass="68378">MSFVQKMGILEAVESVDAVIGEDEDSYYAMYKFFSDRVRHYSELGETELSDEARILASITHMALDAESKNEPIVAAIIFADRRSVSPNDLQPQERAFLDKLFPHLKTGLLKTRIAEISLFLDKPRRWELVDEIIAGYLREPLSEKRWYRSQQSLWTRALSLARQYRKEDPVTQIEAQIELYHDNHKPGGSEISLSLFQFIYKQYLLSAYVEKNAGRLMELGTHEKAGHNYYVAERVFFLAGEFYRLHRSWQEQRAALFESAECLFLEAENRAQFSEQGNMIASGIYEQALQRYRALPAAQRAPLGADIRIDECLKRIRAHGEQSLDDMQTFQLPPCDLTELADFAVNHVRDKGDIFKACQYFAGFITISLESTLKSDEQTRSHISDLFGTVHLSGDGRMVGRSGAAANDHAHYRQLQSFDFSLKIAVAGEILPAMNQLMQEYNFVLPFFLELCHYSPLILHDRANLTARGLYLGFEYRFSESIHLLSPQVEYLVRDLLKKSGVRTSTIDEAGIENEVGLSSLLDKPEARTLFGDDIHFNLKALFTDPLGANLRNYVAHGLLNDNSSQSDAVVYAWWLYFKIILRSVTTEPVIRIPHPE</sequence>
<accession>A0ABW6C6L6</accession>
<dbReference type="EMBL" id="JBHUCJ010000013">
    <property type="protein sequence ID" value="MFD3223442.1"/>
    <property type="molecule type" value="Genomic_DNA"/>
</dbReference>
<proteinExistence type="predicted"/>
<evidence type="ECO:0000313" key="3">
    <source>
        <dbReference type="EMBL" id="MFD3223442.1"/>
    </source>
</evidence>
<feature type="domain" description="DUF7380" evidence="2">
    <location>
        <begin position="18"/>
        <end position="170"/>
    </location>
</feature>
<dbReference type="InterPro" id="IPR025209">
    <property type="entry name" value="DUF4209"/>
</dbReference>
<reference evidence="3 4" key="1">
    <citation type="submission" date="2024-09" db="EMBL/GenBank/DDBJ databases">
        <title>Genomes of Rahnella.</title>
        <authorList>
            <person name="Mnguni F.C."/>
            <person name="Shin G.Y."/>
            <person name="Coutinho T."/>
        </authorList>
    </citation>
    <scope>NUCLEOTIDE SEQUENCE [LARGE SCALE GENOMIC DNA]</scope>
    <source>
        <strain evidence="3 4">20WA0057</strain>
    </source>
</reference>
<gene>
    <name evidence="3" type="ORF">ACFPK4_07840</name>
</gene>
<dbReference type="RefSeq" id="WP_379671716.1">
    <property type="nucleotide sequence ID" value="NZ_JBHUCJ010000013.1"/>
</dbReference>
<organism evidence="3 4">
    <name type="scientific">Rahnella sp. (strain Y9602)</name>
    <dbReference type="NCBI Taxonomy" id="2703885"/>
    <lineage>
        <taxon>Bacteria</taxon>
        <taxon>Pseudomonadati</taxon>
        <taxon>Pseudomonadota</taxon>
        <taxon>Gammaproteobacteria</taxon>
        <taxon>Enterobacterales</taxon>
        <taxon>Yersiniaceae</taxon>
        <taxon>Rahnella</taxon>
    </lineage>
</organism>
<comment type="caution">
    <text evidence="3">The sequence shown here is derived from an EMBL/GenBank/DDBJ whole genome shotgun (WGS) entry which is preliminary data.</text>
</comment>
<evidence type="ECO:0000259" key="1">
    <source>
        <dbReference type="Pfam" id="PF13910"/>
    </source>
</evidence>
<evidence type="ECO:0000313" key="4">
    <source>
        <dbReference type="Proteomes" id="UP001598201"/>
    </source>
</evidence>
<keyword evidence="4" id="KW-1185">Reference proteome</keyword>
<protein>
    <submittedName>
        <fullName evidence="3">DUF4209 domain-containing protein</fullName>
    </submittedName>
</protein>
<dbReference type="Proteomes" id="UP001598201">
    <property type="component" value="Unassembled WGS sequence"/>
</dbReference>